<dbReference type="PANTHER" id="PTHR38478:SF1">
    <property type="entry name" value="ZINC DEPENDENT METALLOPROTEASE DOMAIN LIPOPROTEIN"/>
    <property type="match status" value="1"/>
</dbReference>
<proteinExistence type="predicted"/>
<dbReference type="Pfam" id="PF17148">
    <property type="entry name" value="DUF5117"/>
    <property type="match status" value="1"/>
</dbReference>
<comment type="caution">
    <text evidence="3">The sequence shown here is derived from an EMBL/GenBank/DDBJ whole genome shotgun (WGS) entry which is preliminary data.</text>
</comment>
<dbReference type="Pfam" id="PF16313">
    <property type="entry name" value="DUF4953"/>
    <property type="match status" value="1"/>
</dbReference>
<dbReference type="InterPro" id="IPR032534">
    <property type="entry name" value="EcxA_zinc-bd"/>
</dbReference>
<organism evidence="3 4">
    <name type="scientific">Flagellimonas olearia</name>
    <dbReference type="NCBI Taxonomy" id="552546"/>
    <lineage>
        <taxon>Bacteria</taxon>
        <taxon>Pseudomonadati</taxon>
        <taxon>Bacteroidota</taxon>
        <taxon>Flavobacteriia</taxon>
        <taxon>Flavobacteriales</taxon>
        <taxon>Flavobacteriaceae</taxon>
        <taxon>Flagellimonas</taxon>
    </lineage>
</organism>
<evidence type="ECO:0000313" key="3">
    <source>
        <dbReference type="EMBL" id="KAB7530305.1"/>
    </source>
</evidence>
<dbReference type="PROSITE" id="PS51257">
    <property type="entry name" value="PROKAR_LIPOPROTEIN"/>
    <property type="match status" value="1"/>
</dbReference>
<protein>
    <submittedName>
        <fullName evidence="3">DUF5117 domain-containing protein</fullName>
    </submittedName>
</protein>
<evidence type="ECO:0000259" key="1">
    <source>
        <dbReference type="Pfam" id="PF16313"/>
    </source>
</evidence>
<gene>
    <name evidence="3" type="ORF">F8C76_02010</name>
</gene>
<evidence type="ECO:0000313" key="4">
    <source>
        <dbReference type="Proteomes" id="UP000429785"/>
    </source>
</evidence>
<dbReference type="SUPFAM" id="SSF55486">
    <property type="entry name" value="Metalloproteases ('zincins'), catalytic domain"/>
    <property type="match status" value="1"/>
</dbReference>
<dbReference type="AlphaFoldDB" id="A0A6I1E356"/>
<dbReference type="Proteomes" id="UP000429785">
    <property type="component" value="Unassembled WGS sequence"/>
</dbReference>
<dbReference type="OrthoDB" id="9776599at2"/>
<dbReference type="EMBL" id="WELG01000001">
    <property type="protein sequence ID" value="KAB7530305.1"/>
    <property type="molecule type" value="Genomic_DNA"/>
</dbReference>
<dbReference type="InterPro" id="IPR033413">
    <property type="entry name" value="DUF5117"/>
</dbReference>
<feature type="domain" description="DUF5117" evidence="2">
    <location>
        <begin position="108"/>
        <end position="233"/>
    </location>
</feature>
<reference evidence="3 4" key="1">
    <citation type="submission" date="2019-10" db="EMBL/GenBank/DDBJ databases">
        <title>Muricauda olearia CL-SS4 JCM15563 genome.</title>
        <authorList>
            <person name="Liu L."/>
        </authorList>
    </citation>
    <scope>NUCLEOTIDE SEQUENCE [LARGE SCALE GENOMIC DNA]</scope>
    <source>
        <strain evidence="3 4">CL-SS4</strain>
    </source>
</reference>
<name>A0A6I1E356_9FLAO</name>
<evidence type="ECO:0000259" key="2">
    <source>
        <dbReference type="Pfam" id="PF17148"/>
    </source>
</evidence>
<accession>A0A6I1E356</accession>
<sequence>MKGIDMYLVPLLKHMTCQFLLSCIIGLVACPLWGQANFGIRGKLERERVILELQEHILDVPLLFVRHGDGQLQVKWSRQRGMVQLDISWVDSKAGVQIPMYHDSRIRSHILGRFPILGDKKALYTIDATDLFLNADISWGSMVPETIDPKRSYIDTIVHLDNELVIRTKRTTTYAGKGRTVAVDFSFYALPEPMMPRLFDHRMAYSYEDRYSPFRTEPKTEKGSIMRWRLEKKYPEKPIGEPVRPITLYLDPNIPEKWKPYVKAGILEWLPAFEQAGFKNAIVIREMPKDSMAIVGQSINRSMVRWKALEEVRGHKGGASTAYQITDFRSGEILKADINLGTDVNTLSDAYFIRCAPVDVRAQKYPFPDALVGSLIQAVAAHEMGHVIGINDAHFGEFAYPFEKIRDTDWLRAMGHTPSIMNYSRHHHIAQPEDGIPTDLLLQRVGPLDKFHIKWGYAPVSGTERPEDELPFLDAMILKYQTMPWFRFNYTLFEVMGPGSTDEVPDNDNPIQSTVLGLRNLERVMELIPQVNQGKRDHELMERLHSKTLDFWYAQMYRVVSMVGGYSVHNLSGKQEGTMYEPIPWEDQMKALEFLLENAFEVPEWLARPSFQAKTRYTTNIDYLLQHQLKLLEEILDPLRLQRLEYAEEAYFKSKALEIYFRVLQKSLFKELAEKEPIVGRRRQSIQKAYLSILTKGVQQEVDRDRVGLGFTLGQFSENSKVVMQVELGLLQRKMKRSLGRTKNLRSVGHLERCLFDMEKVWD</sequence>
<dbReference type="PANTHER" id="PTHR38478">
    <property type="entry name" value="PEPTIDASE M1A AND M12B"/>
    <property type="match status" value="1"/>
</dbReference>
<feature type="domain" description="EcxA zinc-binding" evidence="1">
    <location>
        <begin position="365"/>
        <end position="674"/>
    </location>
</feature>